<evidence type="ECO:0000256" key="5">
    <source>
        <dbReference type="ARBA" id="ARBA00023136"/>
    </source>
</evidence>
<evidence type="ECO:0000256" key="4">
    <source>
        <dbReference type="ARBA" id="ARBA00023134"/>
    </source>
</evidence>
<dbReference type="SUPFAM" id="SSF52540">
    <property type="entry name" value="P-loop containing nucleoside triphosphate hydrolases"/>
    <property type="match status" value="1"/>
</dbReference>
<dbReference type="InterPro" id="IPR027094">
    <property type="entry name" value="Mitofusin_fam"/>
</dbReference>
<dbReference type="PANTHER" id="PTHR10465:SF0">
    <property type="entry name" value="SARCALUMENIN"/>
    <property type="match status" value="1"/>
</dbReference>
<dbReference type="PANTHER" id="PTHR10465">
    <property type="entry name" value="TRANSMEMBRANE GTPASE FZO1"/>
    <property type="match status" value="1"/>
</dbReference>
<name>A0A8J7JBT3_9CYAN</name>
<keyword evidence="2" id="KW-0547">Nucleotide-binding</keyword>
<comment type="caution">
    <text evidence="7">The sequence shown here is derived from an EMBL/GenBank/DDBJ whole genome shotgun (WGS) entry which is preliminary data.</text>
</comment>
<dbReference type="RefSeq" id="WP_194030252.1">
    <property type="nucleotide sequence ID" value="NZ_JADEWZ010000021.1"/>
</dbReference>
<accession>A0A8J7JBT3</accession>
<keyword evidence="3" id="KW-0378">Hydrolase</keyword>
<dbReference type="Pfam" id="PF00350">
    <property type="entry name" value="Dynamin_N"/>
    <property type="match status" value="1"/>
</dbReference>
<reference evidence="7" key="1">
    <citation type="submission" date="2020-10" db="EMBL/GenBank/DDBJ databases">
        <authorList>
            <person name="Castelo-Branco R."/>
            <person name="Eusebio N."/>
            <person name="Adriana R."/>
            <person name="Vieira A."/>
            <person name="Brugerolle De Fraissinette N."/>
            <person name="Rezende De Castro R."/>
            <person name="Schneider M.P."/>
            <person name="Vasconcelos V."/>
            <person name="Leao P.N."/>
        </authorList>
    </citation>
    <scope>NUCLEOTIDE SEQUENCE</scope>
    <source>
        <strain evidence="7">LEGE 07157</strain>
    </source>
</reference>
<dbReference type="InterPro" id="IPR045063">
    <property type="entry name" value="Dynamin_N"/>
</dbReference>
<comment type="subcellular location">
    <subcellularLocation>
        <location evidence="1">Membrane</location>
    </subcellularLocation>
</comment>
<gene>
    <name evidence="7" type="ORF">IQ249_14765</name>
</gene>
<keyword evidence="4" id="KW-0342">GTP-binding</keyword>
<evidence type="ECO:0000256" key="1">
    <source>
        <dbReference type="ARBA" id="ARBA00004370"/>
    </source>
</evidence>
<dbReference type="Gene3D" id="3.40.50.300">
    <property type="entry name" value="P-loop containing nucleotide triphosphate hydrolases"/>
    <property type="match status" value="1"/>
</dbReference>
<dbReference type="EMBL" id="JADEWZ010000021">
    <property type="protein sequence ID" value="MBE9117160.1"/>
    <property type="molecule type" value="Genomic_DNA"/>
</dbReference>
<keyword evidence="5" id="KW-0472">Membrane</keyword>
<dbReference type="Proteomes" id="UP000654482">
    <property type="component" value="Unassembled WGS sequence"/>
</dbReference>
<evidence type="ECO:0000259" key="6">
    <source>
        <dbReference type="Pfam" id="PF00350"/>
    </source>
</evidence>
<dbReference type="InterPro" id="IPR027417">
    <property type="entry name" value="P-loop_NTPase"/>
</dbReference>
<protein>
    <submittedName>
        <fullName evidence="7">Dynamin family protein</fullName>
    </submittedName>
</protein>
<evidence type="ECO:0000313" key="8">
    <source>
        <dbReference type="Proteomes" id="UP000654482"/>
    </source>
</evidence>
<keyword evidence="8" id="KW-1185">Reference proteome</keyword>
<evidence type="ECO:0000256" key="3">
    <source>
        <dbReference type="ARBA" id="ARBA00022801"/>
    </source>
</evidence>
<proteinExistence type="predicted"/>
<evidence type="ECO:0000313" key="7">
    <source>
        <dbReference type="EMBL" id="MBE9117160.1"/>
    </source>
</evidence>
<dbReference type="GO" id="GO:0005525">
    <property type="term" value="F:GTP binding"/>
    <property type="evidence" value="ECO:0007669"/>
    <property type="project" value="UniProtKB-KW"/>
</dbReference>
<dbReference type="GO" id="GO:0003924">
    <property type="term" value="F:GTPase activity"/>
    <property type="evidence" value="ECO:0007669"/>
    <property type="project" value="InterPro"/>
</dbReference>
<feature type="domain" description="Dynamin N-terminal" evidence="6">
    <location>
        <begin position="62"/>
        <end position="249"/>
    </location>
</feature>
<dbReference type="GO" id="GO:0016020">
    <property type="term" value="C:membrane"/>
    <property type="evidence" value="ECO:0007669"/>
    <property type="project" value="UniProtKB-SubCell"/>
</dbReference>
<evidence type="ECO:0000256" key="2">
    <source>
        <dbReference type="ARBA" id="ARBA00022741"/>
    </source>
</evidence>
<organism evidence="7 8">
    <name type="scientific">Lusitaniella coriacea LEGE 07157</name>
    <dbReference type="NCBI Taxonomy" id="945747"/>
    <lineage>
        <taxon>Bacteria</taxon>
        <taxon>Bacillati</taxon>
        <taxon>Cyanobacteriota</taxon>
        <taxon>Cyanophyceae</taxon>
        <taxon>Spirulinales</taxon>
        <taxon>Lusitaniellaceae</taxon>
        <taxon>Lusitaniella</taxon>
    </lineage>
</organism>
<sequence>MSSQQFQETYESIYTTGIKLLQYLQEMRAGQLSEGNNAQSLQTIEAEITTALKALQEQKYQVAVIAAMKAGKSTFLNALIGADVLASETEACTVCRTDIYPLPPDGVPKLLEYRQGQRKPLVVAQGSAAAIQKQFLQRTHDIRTTANKEGTLRFQLEHPIEAIHDYSSLKGLTLVDTPGPNEWQSEDLNFVSLKQTALEALRTCDAILFILDYCSFKDNTNSELLQELIEQRQEVLQHNTGKIYFILNKIDRKTEDDRPIDEVISDLRQMLVDFGIPNPNIYPTSAWQGLLAKLIQQETATSSHLKNFKNFFSGRYARENEEGDLIAPAPKKIAPQALEDSLIKKVEALVIQNVIGNSGWNLLHDVLAKLDKAAKAIEDSINLRINGWEMELQPLREKIEDYANVARGAIGQVKGVKALVEQQEKKLISQFRDEITEFAEKAKQTIQEEIDLFVQSWLSESTELEPSLPDELNEEESLPKLDVPQRLKESLTKIFANVLSRSESPYEIRCETEEEAQAIKEDINGVCAVLIKNWWSNTQDKLSRDGSEIRQELVAEIHNNIQMISDDLSKHIGESLDIALNINPIQSLGFEFQGIDSQVQYYTETFTKLTTEKRKGFCRDYEVDIPVEEQLSYYGIDLRKTTESIKTEIDNQTLGSLAIVEKAIKKQVSEDFRNAERQIYDYIERFQEEFERLLKERANKEAKADRIVAILEFQRDELHEYMGELVTLKEVLNTWKPGL</sequence>
<dbReference type="AlphaFoldDB" id="A0A8J7JBT3"/>